<gene>
    <name evidence="1" type="ORF">J5474_15825</name>
</gene>
<dbReference type="Proteomes" id="UP000675940">
    <property type="component" value="Unassembled WGS sequence"/>
</dbReference>
<dbReference type="EMBL" id="JAGISH010000009">
    <property type="protein sequence ID" value="MBP0483950.1"/>
    <property type="molecule type" value="Genomic_DNA"/>
</dbReference>
<protein>
    <submittedName>
        <fullName evidence="1">Uncharacterized protein</fullName>
    </submittedName>
</protein>
<sequence>MSDVEERILALINAQPLPGNAEEQLDTLLEELPEPDRSTEAALWHEALATARQAADFDPAAPTLELGL</sequence>
<dbReference type="AlphaFoldDB" id="A0A940S4K0"/>
<accession>A0A940S4K0</accession>
<evidence type="ECO:0000313" key="1">
    <source>
        <dbReference type="EMBL" id="MBP0483950.1"/>
    </source>
</evidence>
<reference evidence="1" key="1">
    <citation type="submission" date="2021-03" db="EMBL/GenBank/DDBJ databases">
        <title>Sagittula salina sp. nov. strain M10.9X isolated from the marine waste.</title>
        <authorList>
            <person name="Satari L."/>
            <person name="Molina-Menor E."/>
            <person name="Vidal-Verdu A."/>
            <person name="Pascual J."/>
            <person name="Pereto J."/>
            <person name="Porcar M."/>
        </authorList>
    </citation>
    <scope>NUCLEOTIDE SEQUENCE</scope>
    <source>
        <strain evidence="1">M10.9X</strain>
    </source>
</reference>
<comment type="caution">
    <text evidence="1">The sequence shown here is derived from an EMBL/GenBank/DDBJ whole genome shotgun (WGS) entry which is preliminary data.</text>
</comment>
<keyword evidence="2" id="KW-1185">Reference proteome</keyword>
<name>A0A940S4K0_9RHOB</name>
<evidence type="ECO:0000313" key="2">
    <source>
        <dbReference type="Proteomes" id="UP000675940"/>
    </source>
</evidence>
<proteinExistence type="predicted"/>
<organism evidence="1 2">
    <name type="scientific">Sagittula salina</name>
    <dbReference type="NCBI Taxonomy" id="2820268"/>
    <lineage>
        <taxon>Bacteria</taxon>
        <taxon>Pseudomonadati</taxon>
        <taxon>Pseudomonadota</taxon>
        <taxon>Alphaproteobacteria</taxon>
        <taxon>Rhodobacterales</taxon>
        <taxon>Roseobacteraceae</taxon>
        <taxon>Sagittula</taxon>
    </lineage>
</organism>
<dbReference type="RefSeq" id="WP_209361901.1">
    <property type="nucleotide sequence ID" value="NZ_JAGISH010000009.1"/>
</dbReference>